<comment type="caution">
    <text evidence="1">The sequence shown here is derived from an EMBL/GenBank/DDBJ whole genome shotgun (WGS) entry which is preliminary data.</text>
</comment>
<reference evidence="1 2" key="1">
    <citation type="submission" date="2023-07" db="EMBL/GenBank/DDBJ databases">
        <title>Sorghum-associated microbial communities from plants grown in Nebraska, USA.</title>
        <authorList>
            <person name="Schachtman D."/>
        </authorList>
    </citation>
    <scope>NUCLEOTIDE SEQUENCE [LARGE SCALE GENOMIC DNA]</scope>
    <source>
        <strain evidence="1 2">BE124</strain>
    </source>
</reference>
<keyword evidence="2" id="KW-1185">Reference proteome</keyword>
<dbReference type="RefSeq" id="WP_310006551.1">
    <property type="nucleotide sequence ID" value="NZ_JAVDTX010000004.1"/>
</dbReference>
<evidence type="ECO:0000313" key="2">
    <source>
        <dbReference type="Proteomes" id="UP001261871"/>
    </source>
</evidence>
<gene>
    <name evidence="1" type="ORF">J2W95_002049</name>
</gene>
<dbReference type="EMBL" id="JAVDTX010000004">
    <property type="protein sequence ID" value="MDR6845342.1"/>
    <property type="molecule type" value="Genomic_DNA"/>
</dbReference>
<protein>
    <submittedName>
        <fullName evidence="1">Uncharacterized protein</fullName>
    </submittedName>
</protein>
<sequence>MKISYLLECYDVVFRQTISPITNSNKTIFEELSVNEKKSYRIFEIEINKNKSTDNLKICQTFHSLHPQVQELELKCIFHFNEFVDYIPVLKSIIKFTGESISIAKHLECPNKFYVYEKCSISEIPVIERHLYYIHQVLKNENLNIKRAIKEQVFKYKSNVKIEHFINKIQLALECQLHLLIKHIEPKTKKELYQYSNNFDKIDCLKCQFSHLEKLLVFLEREYMEYLNDKSMVPYRTVLIDEVEIASKLDYVRNSLLSMVVEKKLLQIIFEPLLKLTNLHAHEKISYYKYNYSKKYVTDIAKFIYQNPNGIAQLEWCTWLIEMEVNMFTFFDYMTSILKNEFNNCDTEIERLELMFHYLKFYNQSKNKHGVSYKENLPEIKFQIYTWLEEEIEFLSRKRELTKKIELHNECNGNQTKIHLDLSVEQLGYAISLMIKSGLIKNKKIKDVLQIAIQIIKTDAIEAISYDSLRNKFYDAETSTTEAVNKKIENLLNFAKL</sequence>
<evidence type="ECO:0000313" key="1">
    <source>
        <dbReference type="EMBL" id="MDR6845342.1"/>
    </source>
</evidence>
<dbReference type="Proteomes" id="UP001261871">
    <property type="component" value="Unassembled WGS sequence"/>
</dbReference>
<accession>A0ABU1S2S8</accession>
<name>A0ABU1S2S8_9FLAO</name>
<organism evidence="1 2">
    <name type="scientific">Flavobacterium granuli</name>
    <dbReference type="NCBI Taxonomy" id="280093"/>
    <lineage>
        <taxon>Bacteria</taxon>
        <taxon>Pseudomonadati</taxon>
        <taxon>Bacteroidota</taxon>
        <taxon>Flavobacteriia</taxon>
        <taxon>Flavobacteriales</taxon>
        <taxon>Flavobacteriaceae</taxon>
        <taxon>Flavobacterium</taxon>
    </lineage>
</organism>
<proteinExistence type="predicted"/>